<dbReference type="Proteomes" id="UP000613840">
    <property type="component" value="Unassembled WGS sequence"/>
</dbReference>
<comment type="caution">
    <text evidence="2">The sequence shown here is derived from an EMBL/GenBank/DDBJ whole genome shotgun (WGS) entry which is preliminary data.</text>
</comment>
<keyword evidence="3" id="KW-1185">Reference proteome</keyword>
<evidence type="ECO:0000313" key="3">
    <source>
        <dbReference type="Proteomes" id="UP000613840"/>
    </source>
</evidence>
<reference evidence="2" key="1">
    <citation type="journal article" date="2014" name="Int. J. Syst. Evol. Microbiol.">
        <title>Complete genome sequence of Corynebacterium casei LMG S-19264T (=DSM 44701T), isolated from a smear-ripened cheese.</title>
        <authorList>
            <consortium name="US DOE Joint Genome Institute (JGI-PGF)"/>
            <person name="Walter F."/>
            <person name="Albersmeier A."/>
            <person name="Kalinowski J."/>
            <person name="Ruckert C."/>
        </authorList>
    </citation>
    <scope>NUCLEOTIDE SEQUENCE</scope>
    <source>
        <strain evidence="2">CGMCC 4.7306</strain>
    </source>
</reference>
<gene>
    <name evidence="2" type="ORF">GCM10011575_32360</name>
</gene>
<feature type="domain" description="DUF2087" evidence="1">
    <location>
        <begin position="59"/>
        <end position="125"/>
    </location>
</feature>
<sequence>MTRDKDFKALVRSRMRRHNESYTTARAALLVGPPSEDRRWRAARREQQLIVARWFDDDQLRALPARRKIRAAVLLEVLSHFVPGSDYPESQVSRRLRRIHPDFACLRRELVGLGYLERSASVYWVCRTPPVRTELERRELPAWEAIWLPAFVAGGTDRIDREAS</sequence>
<name>A0A917SC57_9ACTN</name>
<accession>A0A917SC57</accession>
<reference evidence="2" key="2">
    <citation type="submission" date="2020-09" db="EMBL/GenBank/DDBJ databases">
        <authorList>
            <person name="Sun Q."/>
            <person name="Zhou Y."/>
        </authorList>
    </citation>
    <scope>NUCLEOTIDE SEQUENCE</scope>
    <source>
        <strain evidence="2">CGMCC 4.7306</strain>
    </source>
</reference>
<proteinExistence type="predicted"/>
<dbReference type="Pfam" id="PF09860">
    <property type="entry name" value="DUF2087"/>
    <property type="match status" value="1"/>
</dbReference>
<evidence type="ECO:0000259" key="1">
    <source>
        <dbReference type="Pfam" id="PF09860"/>
    </source>
</evidence>
<evidence type="ECO:0000313" key="2">
    <source>
        <dbReference type="EMBL" id="GGL71563.1"/>
    </source>
</evidence>
<dbReference type="RefSeq" id="WP_188896405.1">
    <property type="nucleotide sequence ID" value="NZ_BMMZ01000008.1"/>
</dbReference>
<dbReference type="InterPro" id="IPR018656">
    <property type="entry name" value="DUF2087"/>
</dbReference>
<organism evidence="2 3">
    <name type="scientific">Microlunatus endophyticus</name>
    <dbReference type="NCBI Taxonomy" id="1716077"/>
    <lineage>
        <taxon>Bacteria</taxon>
        <taxon>Bacillati</taxon>
        <taxon>Actinomycetota</taxon>
        <taxon>Actinomycetes</taxon>
        <taxon>Propionibacteriales</taxon>
        <taxon>Propionibacteriaceae</taxon>
        <taxon>Microlunatus</taxon>
    </lineage>
</organism>
<dbReference type="EMBL" id="BMMZ01000008">
    <property type="protein sequence ID" value="GGL71563.1"/>
    <property type="molecule type" value="Genomic_DNA"/>
</dbReference>
<dbReference type="AlphaFoldDB" id="A0A917SC57"/>
<protein>
    <recommendedName>
        <fullName evidence="1">DUF2087 domain-containing protein</fullName>
    </recommendedName>
</protein>